<feature type="non-terminal residue" evidence="2">
    <location>
        <position position="136"/>
    </location>
</feature>
<dbReference type="PANTHER" id="PTHR11575">
    <property type="entry name" value="5'-NUCLEOTIDASE-RELATED"/>
    <property type="match status" value="1"/>
</dbReference>
<dbReference type="InterPro" id="IPR008334">
    <property type="entry name" value="5'-Nucleotdase_C"/>
</dbReference>
<sequence length="136" mass="15091">PTVQVVNNAQKAYVEHFIQGDPDLAKLPVLSAAAPFKVGGRKNDPASFVEVEKGQLTFRNAADLYLYPNTLVVVKASGKEVKEWLECSAGQFNQIDVHSSKPQSLINWDGFRTYNFDVIDGVEYQIDVSQPARYDG</sequence>
<gene>
    <name evidence="2" type="ORF">HZY85_08750</name>
</gene>
<evidence type="ECO:0000259" key="1">
    <source>
        <dbReference type="Pfam" id="PF02872"/>
    </source>
</evidence>
<feature type="non-terminal residue" evidence="2">
    <location>
        <position position="1"/>
    </location>
</feature>
<evidence type="ECO:0000313" key="3">
    <source>
        <dbReference type="Proteomes" id="UP000531840"/>
    </source>
</evidence>
<name>A0ABX2T3T9_9BACL</name>
<dbReference type="Proteomes" id="UP000531840">
    <property type="component" value="Unassembled WGS sequence"/>
</dbReference>
<comment type="caution">
    <text evidence="2">The sequence shown here is derived from an EMBL/GenBank/DDBJ whole genome shotgun (WGS) entry which is preliminary data.</text>
</comment>
<protein>
    <submittedName>
        <fullName evidence="2">5'-nucleotidase C-terminal domain-containing protein</fullName>
    </submittedName>
</protein>
<dbReference type="InterPro" id="IPR036907">
    <property type="entry name" value="5'-Nucleotdase_C_sf"/>
</dbReference>
<dbReference type="EMBL" id="JACBYF010000140">
    <property type="protein sequence ID" value="NYS48252.1"/>
    <property type="molecule type" value="Genomic_DNA"/>
</dbReference>
<dbReference type="Gene3D" id="3.90.780.10">
    <property type="entry name" value="5'-Nucleotidase, C-terminal domain"/>
    <property type="match status" value="1"/>
</dbReference>
<reference evidence="2 3" key="1">
    <citation type="submission" date="2020-07" db="EMBL/GenBank/DDBJ databases">
        <title>MOT database genomes.</title>
        <authorList>
            <person name="Joseph S."/>
            <person name="Aduse-Opoku J."/>
            <person name="Hashim A."/>
            <person name="Wade W."/>
            <person name="Curtis M."/>
        </authorList>
    </citation>
    <scope>NUCLEOTIDE SEQUENCE [LARGE SCALE GENOMIC DNA]</scope>
    <source>
        <strain evidence="2 3">CIP 106318</strain>
    </source>
</reference>
<accession>A0ABX2T3T9</accession>
<dbReference type="Pfam" id="PF02872">
    <property type="entry name" value="5_nucleotid_C"/>
    <property type="match status" value="1"/>
</dbReference>
<feature type="domain" description="5'-Nucleotidase C-terminal" evidence="1">
    <location>
        <begin position="50"/>
        <end position="132"/>
    </location>
</feature>
<keyword evidence="3" id="KW-1185">Reference proteome</keyword>
<dbReference type="SUPFAM" id="SSF55816">
    <property type="entry name" value="5'-nucleotidase (syn. UDP-sugar hydrolase), C-terminal domain"/>
    <property type="match status" value="1"/>
</dbReference>
<proteinExistence type="predicted"/>
<dbReference type="PANTHER" id="PTHR11575:SF6">
    <property type="entry name" value="2',3'-CYCLIC-NUCLEOTIDE 2'-PHOSPHODIESTERASE_3'-NUCLEOTIDASE"/>
    <property type="match status" value="1"/>
</dbReference>
<dbReference type="InterPro" id="IPR006179">
    <property type="entry name" value="5_nucleotidase/apyrase"/>
</dbReference>
<evidence type="ECO:0000313" key="2">
    <source>
        <dbReference type="EMBL" id="NYS48252.1"/>
    </source>
</evidence>
<organism evidence="2 3">
    <name type="scientific">Gemelliphila palaticanis</name>
    <dbReference type="NCBI Taxonomy" id="81950"/>
    <lineage>
        <taxon>Bacteria</taxon>
        <taxon>Bacillati</taxon>
        <taxon>Bacillota</taxon>
        <taxon>Bacilli</taxon>
        <taxon>Bacillales</taxon>
        <taxon>Gemellaceae</taxon>
        <taxon>Gemelliphila</taxon>
    </lineage>
</organism>